<dbReference type="EMBL" id="VUMV01000009">
    <property type="protein sequence ID" value="MST82866.1"/>
    <property type="molecule type" value="Genomic_DNA"/>
</dbReference>
<gene>
    <name evidence="1" type="ORF">FYJ60_11165</name>
</gene>
<dbReference type="Proteomes" id="UP000466864">
    <property type="component" value="Unassembled WGS sequence"/>
</dbReference>
<comment type="caution">
    <text evidence="1">The sequence shown here is derived from an EMBL/GenBank/DDBJ whole genome shotgun (WGS) entry which is preliminary data.</text>
</comment>
<dbReference type="RefSeq" id="WP_154458769.1">
    <property type="nucleotide sequence ID" value="NZ_VUMV01000009.1"/>
</dbReference>
<accession>A0A7X2PAM9</accession>
<keyword evidence="2" id="KW-1185">Reference proteome</keyword>
<evidence type="ECO:0000313" key="1">
    <source>
        <dbReference type="EMBL" id="MST82866.1"/>
    </source>
</evidence>
<protein>
    <submittedName>
        <fullName evidence="1">Phage capsid protein</fullName>
    </submittedName>
</protein>
<organism evidence="1 2">
    <name type="scientific">Bilifractor porci</name>
    <dbReference type="NCBI Taxonomy" id="2606636"/>
    <lineage>
        <taxon>Bacteria</taxon>
        <taxon>Bacillati</taxon>
        <taxon>Bacillota</taxon>
        <taxon>Clostridia</taxon>
        <taxon>Lachnospirales</taxon>
        <taxon>Lachnospiraceae</taxon>
        <taxon>Bilifractor</taxon>
    </lineage>
</organism>
<name>A0A7X2PAM9_9FIRM</name>
<dbReference type="AlphaFoldDB" id="A0A7X2PAM9"/>
<proteinExistence type="predicted"/>
<evidence type="ECO:0000313" key="2">
    <source>
        <dbReference type="Proteomes" id="UP000466864"/>
    </source>
</evidence>
<reference evidence="1 2" key="1">
    <citation type="submission" date="2019-08" db="EMBL/GenBank/DDBJ databases">
        <title>In-depth cultivation of the pig gut microbiome towards novel bacterial diversity and tailored functional studies.</title>
        <authorList>
            <person name="Wylensek D."/>
            <person name="Hitch T.C.A."/>
            <person name="Clavel T."/>
        </authorList>
    </citation>
    <scope>NUCLEOTIDE SEQUENCE [LARGE SCALE GENOMIC DNA]</scope>
    <source>
        <strain evidence="1 2">Oil+RF-744-WCA-WT-13</strain>
    </source>
</reference>
<sequence length="454" mass="51458">MFEGVRRWWKGVVGRMFGYTEMKRIAGTDVTMSQAMITAINRWKNMINGNAEWLDSDNGIISLRSEVGICREFSDIAIGEMEAKVDHSDLLNDALQLAVRDLNENLQDGLALGSFILKPLGGDKSEFVSADKFVPVSFADNGVPNDVMFLTRKRTGESSWYTRVERHRFNADGNLMIENKCYHSSAESNIGLLCGLDAVPEWANIEPGPIIYPGMKKNDYGYFRVPLKNRVDGSACGVSIYAEAEELIRNADIQFGRLDWEYNSGERAVHVDERALRHKGGGKVSVPHGKQRLYRGLNLEQNSGELYKEYSPAMRDEAYIRGLEKAYRSIEFVVGLAYGDLSDASEVDKTATEVRASKQRKYNRVNSIQANLRDCLADFVDALAFWNDVYTTNYEFSCVFNDSILTDEETEREQDRKDVAMGVMSLVQYRMKWYQEDEQTAKTNLPEQTSSVIQ</sequence>